<feature type="compositionally biased region" description="Acidic residues" evidence="1">
    <location>
        <begin position="1"/>
        <end position="10"/>
    </location>
</feature>
<dbReference type="CDD" id="cd12797">
    <property type="entry name" value="M23_peptidase"/>
    <property type="match status" value="1"/>
</dbReference>
<feature type="compositionally biased region" description="Basic residues" evidence="1">
    <location>
        <begin position="19"/>
        <end position="36"/>
    </location>
</feature>
<feature type="domain" description="M23ase beta-sheet core" evidence="3">
    <location>
        <begin position="186"/>
        <end position="286"/>
    </location>
</feature>
<evidence type="ECO:0000313" key="5">
    <source>
        <dbReference type="Proteomes" id="UP000325827"/>
    </source>
</evidence>
<dbReference type="PANTHER" id="PTHR21666:SF270">
    <property type="entry name" value="MUREIN HYDROLASE ACTIVATOR ENVC"/>
    <property type="match status" value="1"/>
</dbReference>
<dbReference type="InterPro" id="IPR016047">
    <property type="entry name" value="M23ase_b-sheet_dom"/>
</dbReference>
<evidence type="ECO:0000256" key="2">
    <source>
        <dbReference type="SAM" id="Phobius"/>
    </source>
</evidence>
<evidence type="ECO:0000313" key="4">
    <source>
        <dbReference type="EMBL" id="KAA9108470.1"/>
    </source>
</evidence>
<dbReference type="Gene3D" id="2.70.70.10">
    <property type="entry name" value="Glucose Permease (Domain IIA)"/>
    <property type="match status" value="1"/>
</dbReference>
<keyword evidence="5" id="KW-1185">Reference proteome</keyword>
<dbReference type="OrthoDB" id="1099523at2"/>
<dbReference type="Proteomes" id="UP000325827">
    <property type="component" value="Unassembled WGS sequence"/>
</dbReference>
<dbReference type="GO" id="GO:0004222">
    <property type="term" value="F:metalloendopeptidase activity"/>
    <property type="evidence" value="ECO:0007669"/>
    <property type="project" value="TreeGrafter"/>
</dbReference>
<name>A0A5J5J4W7_9MICO</name>
<feature type="transmembrane region" description="Helical" evidence="2">
    <location>
        <begin position="60"/>
        <end position="80"/>
    </location>
</feature>
<keyword evidence="2" id="KW-0472">Membrane</keyword>
<dbReference type="InterPro" id="IPR050570">
    <property type="entry name" value="Cell_wall_metabolism_enzyme"/>
</dbReference>
<dbReference type="AlphaFoldDB" id="A0A5J5J4W7"/>
<feature type="region of interest" description="Disordered" evidence="1">
    <location>
        <begin position="1"/>
        <end position="57"/>
    </location>
</feature>
<dbReference type="EMBL" id="VYSA01000002">
    <property type="protein sequence ID" value="KAA9108470.1"/>
    <property type="molecule type" value="Genomic_DNA"/>
</dbReference>
<organism evidence="4 5">
    <name type="scientific">Microbacterium rhizomatis</name>
    <dbReference type="NCBI Taxonomy" id="1631477"/>
    <lineage>
        <taxon>Bacteria</taxon>
        <taxon>Bacillati</taxon>
        <taxon>Actinomycetota</taxon>
        <taxon>Actinomycetes</taxon>
        <taxon>Micrococcales</taxon>
        <taxon>Microbacteriaceae</taxon>
        <taxon>Microbacterium</taxon>
    </lineage>
</organism>
<dbReference type="SUPFAM" id="SSF51261">
    <property type="entry name" value="Duplicated hybrid motif"/>
    <property type="match status" value="1"/>
</dbReference>
<dbReference type="InterPro" id="IPR011055">
    <property type="entry name" value="Dup_hybrid_motif"/>
</dbReference>
<protein>
    <submittedName>
        <fullName evidence="4">M23 family metallopeptidase</fullName>
    </submittedName>
</protein>
<reference evidence="5" key="1">
    <citation type="submission" date="2019-09" db="EMBL/GenBank/DDBJ databases">
        <title>Mumia zhuanghuii sp. nov. isolated from the intestinal contents of plateau pika (Ochotona curzoniae) in the Qinghai-Tibet plateau of China.</title>
        <authorList>
            <person name="Tian Z."/>
        </authorList>
    </citation>
    <scope>NUCLEOTIDE SEQUENCE [LARGE SCALE GENOMIC DNA]</scope>
    <source>
        <strain evidence="5">JCM 30598</strain>
    </source>
</reference>
<comment type="caution">
    <text evidence="4">The sequence shown here is derived from an EMBL/GenBank/DDBJ whole genome shotgun (WGS) entry which is preliminary data.</text>
</comment>
<sequence length="301" mass="30926">MNDSSNEPEIDSTSLTRRDRARRNPAPRTRPAKPRNGKAVAVSSAPPAPRPKAKTKPLRSAVILTVVAGLIATVALPAYAATRPASDAVTLQQASQSDAQSLVIASDATSSVVSRDSYDATTAAEIEQKKAEAAAAAAAAARAAAATTMSTSTSVPLVAMISPGSGEVRWPILSFTKGRGLWDSGYHQGQDLLAPAMTPIYAAAAGVVDISAESVGGYGVGIEIQHVIAGQQVTTMYGHMTYGTRQVQVGDTVAAGQLIGFVGSTGSSTANHLHFEVHVNGSVVDPWEWLIANAGPSPSGT</sequence>
<evidence type="ECO:0000256" key="1">
    <source>
        <dbReference type="SAM" id="MobiDB-lite"/>
    </source>
</evidence>
<accession>A0A5J5J4W7</accession>
<keyword evidence="2" id="KW-0812">Transmembrane</keyword>
<evidence type="ECO:0000259" key="3">
    <source>
        <dbReference type="Pfam" id="PF01551"/>
    </source>
</evidence>
<proteinExistence type="predicted"/>
<gene>
    <name evidence="4" type="ORF">F6B43_08415</name>
</gene>
<dbReference type="PANTHER" id="PTHR21666">
    <property type="entry name" value="PEPTIDASE-RELATED"/>
    <property type="match status" value="1"/>
</dbReference>
<keyword evidence="2" id="KW-1133">Transmembrane helix</keyword>
<dbReference type="Pfam" id="PF01551">
    <property type="entry name" value="Peptidase_M23"/>
    <property type="match status" value="1"/>
</dbReference>